<keyword evidence="2" id="KW-0539">Nucleus</keyword>
<dbReference type="PANTHER" id="PTHR46910:SF4">
    <property type="entry name" value="ZN(2)-C6 FUNGAL-TYPE DOMAIN-CONTAINING PROTEIN"/>
    <property type="match status" value="1"/>
</dbReference>
<dbReference type="PROSITE" id="PS50048">
    <property type="entry name" value="ZN2_CY6_FUNGAL_2"/>
    <property type="match status" value="1"/>
</dbReference>
<dbReference type="Proteomes" id="UP001302126">
    <property type="component" value="Unassembled WGS sequence"/>
</dbReference>
<evidence type="ECO:0000259" key="4">
    <source>
        <dbReference type="PROSITE" id="PS50048"/>
    </source>
</evidence>
<dbReference type="GO" id="GO:0006351">
    <property type="term" value="P:DNA-templated transcription"/>
    <property type="evidence" value="ECO:0007669"/>
    <property type="project" value="InterPro"/>
</dbReference>
<reference evidence="5" key="2">
    <citation type="submission" date="2023-05" db="EMBL/GenBank/DDBJ databases">
        <authorList>
            <consortium name="Lawrence Berkeley National Laboratory"/>
            <person name="Steindorff A."/>
            <person name="Hensen N."/>
            <person name="Bonometti L."/>
            <person name="Westerberg I."/>
            <person name="Brannstrom I.O."/>
            <person name="Guillou S."/>
            <person name="Cros-Aarteil S."/>
            <person name="Calhoun S."/>
            <person name="Haridas S."/>
            <person name="Kuo A."/>
            <person name="Mondo S."/>
            <person name="Pangilinan J."/>
            <person name="Riley R."/>
            <person name="Labutti K."/>
            <person name="Andreopoulos B."/>
            <person name="Lipzen A."/>
            <person name="Chen C."/>
            <person name="Yanf M."/>
            <person name="Daum C."/>
            <person name="Ng V."/>
            <person name="Clum A."/>
            <person name="Ohm R."/>
            <person name="Martin F."/>
            <person name="Silar P."/>
            <person name="Natvig D."/>
            <person name="Lalanne C."/>
            <person name="Gautier V."/>
            <person name="Ament-Velasquez S.L."/>
            <person name="Kruys A."/>
            <person name="Hutchinson M.I."/>
            <person name="Powell A.J."/>
            <person name="Barry K."/>
            <person name="Miller A.N."/>
            <person name="Grigoriev I.V."/>
            <person name="Debuchy R."/>
            <person name="Gladieux P."/>
            <person name="Thoren M.H."/>
            <person name="Johannesson H."/>
        </authorList>
    </citation>
    <scope>NUCLEOTIDE SEQUENCE</scope>
    <source>
        <strain evidence="5">PSN309</strain>
    </source>
</reference>
<proteinExistence type="predicted"/>
<evidence type="ECO:0000256" key="1">
    <source>
        <dbReference type="ARBA" id="ARBA00022723"/>
    </source>
</evidence>
<evidence type="ECO:0000256" key="3">
    <source>
        <dbReference type="SAM" id="MobiDB-lite"/>
    </source>
</evidence>
<dbReference type="PANTHER" id="PTHR46910">
    <property type="entry name" value="TRANSCRIPTION FACTOR PDR1"/>
    <property type="match status" value="1"/>
</dbReference>
<feature type="domain" description="Zn(2)-C6 fungal-type" evidence="4">
    <location>
        <begin position="57"/>
        <end position="87"/>
    </location>
</feature>
<keyword evidence="6" id="KW-1185">Reference proteome</keyword>
<dbReference type="Pfam" id="PF04082">
    <property type="entry name" value="Fungal_trans"/>
    <property type="match status" value="1"/>
</dbReference>
<protein>
    <submittedName>
        <fullName evidence="5">Transcriptional activator protein</fullName>
    </submittedName>
</protein>
<sequence>MPQGRPNNLKRQSDAGSNVLGEDASPKVKLPRLERGPDDFSGIVKTKLQSYTRTGQACDRCKVRKIRCDALPEGCSHCTTMNLECYVTDRVTGRTERRGYLQQLEREKGAMLAHIRSLEKLLENNGIEVRPWQFPGYNSTYPPGMAVDHMGNPVHDPTSKDQWAQVGLVWVKEGRKVPAAPPSERSGNGSSSRQSLVESRPHANDAHLGVTWDKEPLSSIKGTTLSILGTSLDITAAFDTPDMDEPPPGALVGSPLYNKSVMAMFQSTLNVNPALTNVELPSRHDAFTYAEWYFLMISPFLPILHKPSFIQLLTRIYDEPNFKPTVPELVNVHMVFATIYFQYGVRNREKPEQFAQLNELSNKHYHWSLSKFFDLAISQSVTAVQALAMVMAHTRNFPKPGCSLTISTFAYMKALELNLHRAVKIPGGGTTLENEMRKRVWWAILAVYSTLNGRLGRPMPVAAEEFDVEFPIAIPDEYLGEEGVLDASKIGHCNYQVGIMGFKVTPLFMEMYSKLYGVRRDASTYLDVIYELEEGMRKLLEDLPEELRVENAKPGHEVFALYCQAFCLEFTLCLRHPSVCMTDDPKFRAENTKICEETAKKLLKAVSSLRDLRSLDTTWYQLAVYVGAIFSSLVAHWERRYEATPQDVGALREDMTAWLDIIGEIGRLLGTGNRLASEVGAIVERTVGWIERDMGKLEPGATPIKQQSSPAFAMSSLKSKSDSSTTSGTGTPAEAPRPVLPANGNGYYEPTVPAGTTPYPPLAYTDQTPASSTSLQNGNAATVFDSTDGASYLFAAASAATAASVSPNSSTPAEQTNPLIAFASQATQHVAGQAADDWRAQGQAQAAAQMLAQAHSAASNTWQDWTAAIAEGATSQDRFSANALLNLGTARPGDVGVDHVGGHGADAVGVGAVQSGAWPLLIFHDGTGAGGGGAGNGA</sequence>
<feature type="region of interest" description="Disordered" evidence="3">
    <location>
        <begin position="698"/>
        <end position="776"/>
    </location>
</feature>
<dbReference type="EMBL" id="MU864395">
    <property type="protein sequence ID" value="KAK4187929.1"/>
    <property type="molecule type" value="Genomic_DNA"/>
</dbReference>
<feature type="compositionally biased region" description="Low complexity" evidence="3">
    <location>
        <begin position="715"/>
        <end position="731"/>
    </location>
</feature>
<dbReference type="SMART" id="SM00066">
    <property type="entry name" value="GAL4"/>
    <property type="match status" value="1"/>
</dbReference>
<dbReference type="InterPro" id="IPR036864">
    <property type="entry name" value="Zn2-C6_fun-type_DNA-bd_sf"/>
</dbReference>
<dbReference type="PROSITE" id="PS00463">
    <property type="entry name" value="ZN2_CY6_FUNGAL_1"/>
    <property type="match status" value="1"/>
</dbReference>
<gene>
    <name evidence="5" type="ORF">QBC35DRAFT_217920</name>
</gene>
<dbReference type="CDD" id="cd12148">
    <property type="entry name" value="fungal_TF_MHR"/>
    <property type="match status" value="1"/>
</dbReference>
<keyword evidence="1" id="KW-0479">Metal-binding</keyword>
<dbReference type="InterPro" id="IPR050987">
    <property type="entry name" value="AtrR-like"/>
</dbReference>
<dbReference type="Pfam" id="PF00172">
    <property type="entry name" value="Zn_clus"/>
    <property type="match status" value="1"/>
</dbReference>
<name>A0AAN7AIK3_9PEZI</name>
<feature type="region of interest" description="Disordered" evidence="3">
    <location>
        <begin position="177"/>
        <end position="204"/>
    </location>
</feature>
<evidence type="ECO:0000313" key="6">
    <source>
        <dbReference type="Proteomes" id="UP001302126"/>
    </source>
</evidence>
<dbReference type="CDD" id="cd00067">
    <property type="entry name" value="GAL4"/>
    <property type="match status" value="1"/>
</dbReference>
<dbReference type="GO" id="GO:0000981">
    <property type="term" value="F:DNA-binding transcription factor activity, RNA polymerase II-specific"/>
    <property type="evidence" value="ECO:0007669"/>
    <property type="project" value="InterPro"/>
</dbReference>
<dbReference type="AlphaFoldDB" id="A0AAN7AIK3"/>
<dbReference type="SUPFAM" id="SSF57701">
    <property type="entry name" value="Zn2/Cys6 DNA-binding domain"/>
    <property type="match status" value="1"/>
</dbReference>
<organism evidence="5 6">
    <name type="scientific">Podospora australis</name>
    <dbReference type="NCBI Taxonomy" id="1536484"/>
    <lineage>
        <taxon>Eukaryota</taxon>
        <taxon>Fungi</taxon>
        <taxon>Dikarya</taxon>
        <taxon>Ascomycota</taxon>
        <taxon>Pezizomycotina</taxon>
        <taxon>Sordariomycetes</taxon>
        <taxon>Sordariomycetidae</taxon>
        <taxon>Sordariales</taxon>
        <taxon>Podosporaceae</taxon>
        <taxon>Podospora</taxon>
    </lineage>
</organism>
<comment type="caution">
    <text evidence="5">The sequence shown here is derived from an EMBL/GenBank/DDBJ whole genome shotgun (WGS) entry which is preliminary data.</text>
</comment>
<accession>A0AAN7AIK3</accession>
<dbReference type="Gene3D" id="4.10.240.10">
    <property type="entry name" value="Zn(2)-C6 fungal-type DNA-binding domain"/>
    <property type="match status" value="1"/>
</dbReference>
<feature type="region of interest" description="Disordered" evidence="3">
    <location>
        <begin position="1"/>
        <end position="36"/>
    </location>
</feature>
<dbReference type="InterPro" id="IPR001138">
    <property type="entry name" value="Zn2Cys6_DnaBD"/>
</dbReference>
<reference evidence="5" key="1">
    <citation type="journal article" date="2023" name="Mol. Phylogenet. Evol.">
        <title>Genome-scale phylogeny and comparative genomics of the fungal order Sordariales.</title>
        <authorList>
            <person name="Hensen N."/>
            <person name="Bonometti L."/>
            <person name="Westerberg I."/>
            <person name="Brannstrom I.O."/>
            <person name="Guillou S."/>
            <person name="Cros-Aarteil S."/>
            <person name="Calhoun S."/>
            <person name="Haridas S."/>
            <person name="Kuo A."/>
            <person name="Mondo S."/>
            <person name="Pangilinan J."/>
            <person name="Riley R."/>
            <person name="LaButti K."/>
            <person name="Andreopoulos B."/>
            <person name="Lipzen A."/>
            <person name="Chen C."/>
            <person name="Yan M."/>
            <person name="Daum C."/>
            <person name="Ng V."/>
            <person name="Clum A."/>
            <person name="Steindorff A."/>
            <person name="Ohm R.A."/>
            <person name="Martin F."/>
            <person name="Silar P."/>
            <person name="Natvig D.O."/>
            <person name="Lalanne C."/>
            <person name="Gautier V."/>
            <person name="Ament-Velasquez S.L."/>
            <person name="Kruys A."/>
            <person name="Hutchinson M.I."/>
            <person name="Powell A.J."/>
            <person name="Barry K."/>
            <person name="Miller A.N."/>
            <person name="Grigoriev I.V."/>
            <person name="Debuchy R."/>
            <person name="Gladieux P."/>
            <person name="Hiltunen Thoren M."/>
            <person name="Johannesson H."/>
        </authorList>
    </citation>
    <scope>NUCLEOTIDE SEQUENCE</scope>
    <source>
        <strain evidence="5">PSN309</strain>
    </source>
</reference>
<evidence type="ECO:0000313" key="5">
    <source>
        <dbReference type="EMBL" id="KAK4187929.1"/>
    </source>
</evidence>
<feature type="compositionally biased region" description="Polar residues" evidence="3">
    <location>
        <begin position="1"/>
        <end position="16"/>
    </location>
</feature>
<evidence type="ECO:0000256" key="2">
    <source>
        <dbReference type="ARBA" id="ARBA00023242"/>
    </source>
</evidence>
<dbReference type="InterPro" id="IPR007219">
    <property type="entry name" value="XnlR_reg_dom"/>
</dbReference>
<dbReference type="GO" id="GO:0003677">
    <property type="term" value="F:DNA binding"/>
    <property type="evidence" value="ECO:0007669"/>
    <property type="project" value="InterPro"/>
</dbReference>
<dbReference type="GO" id="GO:0008270">
    <property type="term" value="F:zinc ion binding"/>
    <property type="evidence" value="ECO:0007669"/>
    <property type="project" value="InterPro"/>
</dbReference>
<feature type="compositionally biased region" description="Polar residues" evidence="3">
    <location>
        <begin position="185"/>
        <end position="197"/>
    </location>
</feature>
<feature type="compositionally biased region" description="Polar residues" evidence="3">
    <location>
        <begin position="765"/>
        <end position="776"/>
    </location>
</feature>